<name>A0ABV6X875_9ACTN</name>
<sequence length="387" mass="42027">MPPYPPSPTDTPRLAQLRGGAVQQKYSARKITALTANPGCSRRTVLDAAGIDKELLARRLGHPAPFGQSPFAITRGIAFEEQLKANGYAQLFALLRSELTAPVEHAAVQDLNLVAGQAGLGLRASETRHVLRRIAEERDTRLILDHPVLSLDVAGTTAYLEPDALTQRIGGQIFLVEIKSFSAIDGQADPGKVAEAAKQAAVYVLALRRLLEEIGADPKLAADRFLLVMPKDFSNRPYGRLVDLRQQLDAVQYQLSRLARAEELAEMLPAGATLDLSLNPVTEEANATDGQLRSTVETMEALYGPRCLDMCELARHCRDEALRQESPARLGSVVRDSVPGLDSVRTALRLANGAIPPSTDQEEIADLLRTAQRLRALRLESPRAAAS</sequence>
<dbReference type="Proteomes" id="UP001592530">
    <property type="component" value="Unassembled WGS sequence"/>
</dbReference>
<protein>
    <recommendedName>
        <fullName evidence="3">Secreted protein</fullName>
    </recommendedName>
</protein>
<comment type="caution">
    <text evidence="1">The sequence shown here is derived from an EMBL/GenBank/DDBJ whole genome shotgun (WGS) entry which is preliminary data.</text>
</comment>
<evidence type="ECO:0008006" key="3">
    <source>
        <dbReference type="Google" id="ProtNLM"/>
    </source>
</evidence>
<gene>
    <name evidence="1" type="ORF">ACEZDB_28060</name>
</gene>
<dbReference type="RefSeq" id="WP_380556955.1">
    <property type="nucleotide sequence ID" value="NZ_JBHEZY010000013.1"/>
</dbReference>
<evidence type="ECO:0000313" key="2">
    <source>
        <dbReference type="Proteomes" id="UP001592530"/>
    </source>
</evidence>
<evidence type="ECO:0000313" key="1">
    <source>
        <dbReference type="EMBL" id="MFC1434500.1"/>
    </source>
</evidence>
<reference evidence="1 2" key="1">
    <citation type="submission" date="2024-09" db="EMBL/GenBank/DDBJ databases">
        <authorList>
            <person name="Lee S.D."/>
        </authorList>
    </citation>
    <scope>NUCLEOTIDE SEQUENCE [LARGE SCALE GENOMIC DNA]</scope>
    <source>
        <strain evidence="1 2">N1-3</strain>
    </source>
</reference>
<dbReference type="EMBL" id="JBHEZY010000013">
    <property type="protein sequence ID" value="MFC1434500.1"/>
    <property type="molecule type" value="Genomic_DNA"/>
</dbReference>
<proteinExistence type="predicted"/>
<accession>A0ABV6X875</accession>
<organism evidence="1 2">
    <name type="scientific">Streptacidiphilus alkalitolerans</name>
    <dbReference type="NCBI Taxonomy" id="3342712"/>
    <lineage>
        <taxon>Bacteria</taxon>
        <taxon>Bacillati</taxon>
        <taxon>Actinomycetota</taxon>
        <taxon>Actinomycetes</taxon>
        <taxon>Kitasatosporales</taxon>
        <taxon>Streptomycetaceae</taxon>
        <taxon>Streptacidiphilus</taxon>
    </lineage>
</organism>